<gene>
    <name evidence="1" type="ORF">H2021_02635</name>
    <name evidence="2" type="ORF">H2021_02660</name>
</gene>
<evidence type="ECO:0000313" key="3">
    <source>
        <dbReference type="Proteomes" id="UP000585327"/>
    </source>
</evidence>
<accession>A0A838YRM6</accession>
<dbReference type="PANTHER" id="PTHR36112:SF1">
    <property type="entry name" value="RIBOSOMAL RNA SMALL SUBUNIT METHYLTRANSFERASE J"/>
    <property type="match status" value="1"/>
</dbReference>
<dbReference type="InterPro" id="IPR029063">
    <property type="entry name" value="SAM-dependent_MTases_sf"/>
</dbReference>
<comment type="caution">
    <text evidence="1">The sequence shown here is derived from an EMBL/GenBank/DDBJ whole genome shotgun (WGS) entry which is preliminary data.</text>
</comment>
<evidence type="ECO:0000313" key="1">
    <source>
        <dbReference type="EMBL" id="MBA4724093.1"/>
    </source>
</evidence>
<dbReference type="SUPFAM" id="SSF53335">
    <property type="entry name" value="S-adenosyl-L-methionine-dependent methyltransferases"/>
    <property type="match status" value="1"/>
</dbReference>
<keyword evidence="1" id="KW-0808">Transferase</keyword>
<proteinExistence type="predicted"/>
<dbReference type="EMBL" id="JACETM010000020">
    <property type="protein sequence ID" value="MBA4724093.1"/>
    <property type="molecule type" value="Genomic_DNA"/>
</dbReference>
<dbReference type="Proteomes" id="UP000585327">
    <property type="component" value="Unassembled WGS sequence"/>
</dbReference>
<dbReference type="InterPro" id="IPR007536">
    <property type="entry name" value="16SrRNA_methylTrfase_J"/>
</dbReference>
<dbReference type="EMBL" id="JACETM010000020">
    <property type="protein sequence ID" value="MBA4724098.1"/>
    <property type="molecule type" value="Genomic_DNA"/>
</dbReference>
<sequence length="245" mass="27741">MNCPIVIDKTPHLKVEFVANYLHSEIVDDPPKTGSFITIANEMLTFNSYLDDELRSLNIDFLSGPIGWRLNRSEHEKHIKKALGKSLDPLNIFDATAGMLADTMIFLSLDHKVVACEQSKIIYLLIKDACERAKTSLPFLDNLTLLNGDARDIYNEKKDIDYDVIYLDPLYPKNNKASKGSGEIDLLRKIIDLEGIEDAGDSIFNTFQSANCKKIILKRPIKAPLICNKINYQIKGKSTRFDVYI</sequence>
<dbReference type="GO" id="GO:0008990">
    <property type="term" value="F:rRNA (guanine-N2-)-methyltransferase activity"/>
    <property type="evidence" value="ECO:0007669"/>
    <property type="project" value="InterPro"/>
</dbReference>
<dbReference type="AlphaFoldDB" id="A0A838YRM6"/>
<dbReference type="Pfam" id="PF04445">
    <property type="entry name" value="SAM_MT"/>
    <property type="match status" value="1"/>
</dbReference>
<dbReference type="PANTHER" id="PTHR36112">
    <property type="entry name" value="RIBOSOMAL RNA SMALL SUBUNIT METHYLTRANSFERASE J"/>
    <property type="match status" value="1"/>
</dbReference>
<evidence type="ECO:0000313" key="2">
    <source>
        <dbReference type="EMBL" id="MBA4724098.1"/>
    </source>
</evidence>
<keyword evidence="1" id="KW-0489">Methyltransferase</keyword>
<protein>
    <submittedName>
        <fullName evidence="1">Class I SAM-dependent methyltransferase</fullName>
    </submittedName>
</protein>
<organism evidence="1 3">
    <name type="scientific">SAR86 cluster bacterium</name>
    <dbReference type="NCBI Taxonomy" id="2030880"/>
    <lineage>
        <taxon>Bacteria</taxon>
        <taxon>Pseudomonadati</taxon>
        <taxon>Pseudomonadota</taxon>
        <taxon>Gammaproteobacteria</taxon>
        <taxon>SAR86 cluster</taxon>
    </lineage>
</organism>
<name>A0A838YRM6_9GAMM</name>
<dbReference type="Gene3D" id="3.40.50.150">
    <property type="entry name" value="Vaccinia Virus protein VP39"/>
    <property type="match status" value="1"/>
</dbReference>
<reference evidence="1 3" key="1">
    <citation type="submission" date="2020-06" db="EMBL/GenBank/DDBJ databases">
        <title>Dysbiosis in marine aquaculture revealed through microbiome analysis: reverse ecology for environmental sustainability.</title>
        <authorList>
            <person name="Haro-Moreno J.M."/>
            <person name="Coutinho F.H."/>
            <person name="Zaragoza-Solas A."/>
            <person name="Picazo A."/>
            <person name="Almagro-Moreno S."/>
            <person name="Lopez-Perez M."/>
        </authorList>
    </citation>
    <scope>NUCLEOTIDE SEQUENCE [LARGE SCALE GENOMIC DNA]</scope>
    <source>
        <strain evidence="1">MCMED-G42</strain>
    </source>
</reference>